<reference evidence="2 3" key="1">
    <citation type="submission" date="2015-09" db="EMBL/GenBank/DDBJ databases">
        <title>Genome sequence of ICMP 13104.</title>
        <authorList>
            <person name="Visnovsky S."/>
            <person name="Lu A."/>
            <person name="Panda P."/>
            <person name="Pitman A."/>
        </authorList>
    </citation>
    <scope>NUCLEOTIDE SEQUENCE [LARGE SCALE GENOMIC DNA]</scope>
    <source>
        <strain evidence="2 3">ICMP 13104</strain>
    </source>
</reference>
<proteinExistence type="predicted"/>
<evidence type="ECO:0000313" key="2">
    <source>
        <dbReference type="EMBL" id="KTB72758.1"/>
    </source>
</evidence>
<accession>A0A0W0II10</accession>
<dbReference type="PROSITE" id="PS51186">
    <property type="entry name" value="GNAT"/>
    <property type="match status" value="1"/>
</dbReference>
<dbReference type="Pfam" id="PF13673">
    <property type="entry name" value="Acetyltransf_10"/>
    <property type="match status" value="1"/>
</dbReference>
<dbReference type="Pfam" id="PF00583">
    <property type="entry name" value="Acetyltransf_1"/>
    <property type="match status" value="1"/>
</dbReference>
<keyword evidence="2" id="KW-0012">Acyltransferase</keyword>
<sequence>MSIEWICKHHTELSIQQLYAVLQLRAEVFVVEQQCVYLDVDGQDLTGDTCHLMAWQGDKLVAYLRLLDPIQQGGDVTIGRVVTAPSIRSRGIGHELMVQALENAERRWPDQPIYGIGHELMVQALENAERRWPDQPIYLSAQAHLQGYYSRYGFDPIGEIYLEDDIPHIGMRRDLD</sequence>
<keyword evidence="2" id="KW-0808">Transferase</keyword>
<keyword evidence="3" id="KW-1185">Reference proteome</keyword>
<dbReference type="InterPro" id="IPR000182">
    <property type="entry name" value="GNAT_dom"/>
</dbReference>
<dbReference type="InterPro" id="IPR016181">
    <property type="entry name" value="Acyl_CoA_acyltransferase"/>
</dbReference>
<comment type="caution">
    <text evidence="2">The sequence shown here is derived from an EMBL/GenBank/DDBJ whole genome shotgun (WGS) entry which is preliminary data.</text>
</comment>
<evidence type="ECO:0000259" key="1">
    <source>
        <dbReference type="PROSITE" id="PS51186"/>
    </source>
</evidence>
<dbReference type="EMBL" id="LKEJ01000001">
    <property type="protein sequence ID" value="KTB72758.1"/>
    <property type="molecule type" value="Genomic_DNA"/>
</dbReference>
<protein>
    <submittedName>
        <fullName evidence="2">Acyltransferase</fullName>
    </submittedName>
</protein>
<evidence type="ECO:0000313" key="3">
    <source>
        <dbReference type="Proteomes" id="UP000053048"/>
    </source>
</evidence>
<gene>
    <name evidence="2" type="ORF">AO067_07270</name>
</gene>
<dbReference type="SUPFAM" id="SSF55729">
    <property type="entry name" value="Acyl-CoA N-acyltransferases (Nat)"/>
    <property type="match status" value="1"/>
</dbReference>
<dbReference type="CDD" id="cd04301">
    <property type="entry name" value="NAT_SF"/>
    <property type="match status" value="1"/>
</dbReference>
<organism evidence="2 3">
    <name type="scientific">Pseudomonas viridiflava ICMP 13104</name>
    <dbReference type="NCBI Taxonomy" id="1198305"/>
    <lineage>
        <taxon>Bacteria</taxon>
        <taxon>Pseudomonadati</taxon>
        <taxon>Pseudomonadota</taxon>
        <taxon>Gammaproteobacteria</taxon>
        <taxon>Pseudomonadales</taxon>
        <taxon>Pseudomonadaceae</taxon>
        <taxon>Pseudomonas</taxon>
    </lineage>
</organism>
<dbReference type="Gene3D" id="3.40.630.30">
    <property type="match status" value="2"/>
</dbReference>
<feature type="domain" description="N-acetyltransferase" evidence="1">
    <location>
        <begin position="8"/>
        <end position="176"/>
    </location>
</feature>
<dbReference type="Proteomes" id="UP000053048">
    <property type="component" value="Unassembled WGS sequence"/>
</dbReference>
<dbReference type="AlphaFoldDB" id="A0A0W0II10"/>
<dbReference type="GO" id="GO:0016747">
    <property type="term" value="F:acyltransferase activity, transferring groups other than amino-acyl groups"/>
    <property type="evidence" value="ECO:0007669"/>
    <property type="project" value="InterPro"/>
</dbReference>
<name>A0A0W0II10_PSEVI</name>